<dbReference type="Proteomes" id="UP001240150">
    <property type="component" value="Chromosome"/>
</dbReference>
<dbReference type="RefSeq" id="WP_284920496.1">
    <property type="nucleotide sequence ID" value="NZ_CP126980.1"/>
</dbReference>
<reference evidence="1 2" key="1">
    <citation type="submission" date="2023-06" db="EMBL/GenBank/DDBJ databases">
        <authorList>
            <person name="Yushchuk O."/>
            <person name="Binda E."/>
            <person name="Ruckert-Reed C."/>
            <person name="Fedorenko V."/>
            <person name="Kalinowski J."/>
            <person name="Marinelli F."/>
        </authorList>
    </citation>
    <scope>NUCLEOTIDE SEQUENCE [LARGE SCALE GENOMIC DNA]</scope>
    <source>
        <strain evidence="1 2">NRRL 3884</strain>
    </source>
</reference>
<name>A0ABY8WQH0_9ACTN</name>
<accession>A0ABY8WQH0</accession>
<sequence length="215" mass="21922">MEDSQSVTAAGRTNWRRFAVAVGVPTAVATGLVVALAQGALAANITVSGTQFKLTADHLEGSGFTQYSGQLKDADGKPILAAMSGINHADIYNLCQSVLAPGGIATLKITAATTAKFDAGNPNGSAANAVQADDLLIGMSELGGDATFKDIEIGRDASLVDADGAKEHGAKGGFAQQASGVSIDKLQQQAYLTTASSFKLKGMSLKLLGGKQECF</sequence>
<dbReference type="Pfam" id="PF19741">
    <property type="entry name" value="DUF6230"/>
    <property type="match status" value="1"/>
</dbReference>
<organism evidence="1 2">
    <name type="scientific">Actinoplanes oblitus</name>
    <dbReference type="NCBI Taxonomy" id="3040509"/>
    <lineage>
        <taxon>Bacteria</taxon>
        <taxon>Bacillati</taxon>
        <taxon>Actinomycetota</taxon>
        <taxon>Actinomycetes</taxon>
        <taxon>Micromonosporales</taxon>
        <taxon>Micromonosporaceae</taxon>
        <taxon>Actinoplanes</taxon>
    </lineage>
</organism>
<evidence type="ECO:0000313" key="1">
    <source>
        <dbReference type="EMBL" id="WIM99057.1"/>
    </source>
</evidence>
<proteinExistence type="predicted"/>
<dbReference type="InterPro" id="IPR046198">
    <property type="entry name" value="DUF6230"/>
</dbReference>
<keyword evidence="2" id="KW-1185">Reference proteome</keyword>
<dbReference type="EMBL" id="CP126980">
    <property type="protein sequence ID" value="WIM99057.1"/>
    <property type="molecule type" value="Genomic_DNA"/>
</dbReference>
<protein>
    <submittedName>
        <fullName evidence="1">DUF6230 family protein</fullName>
    </submittedName>
</protein>
<evidence type="ECO:0000313" key="2">
    <source>
        <dbReference type="Proteomes" id="UP001240150"/>
    </source>
</evidence>
<gene>
    <name evidence="1" type="ORF">ACTOB_002690</name>
</gene>